<dbReference type="InterPro" id="IPR000873">
    <property type="entry name" value="AMP-dep_synth/lig_dom"/>
</dbReference>
<keyword evidence="2" id="KW-0436">Ligase</keyword>
<dbReference type="Pfam" id="PF00501">
    <property type="entry name" value="AMP-binding"/>
    <property type="match status" value="1"/>
</dbReference>
<accession>A0A346B1D8</accession>
<dbReference type="PANTHER" id="PTHR43201:SF5">
    <property type="entry name" value="MEDIUM-CHAIN ACYL-COA LIGASE ACSF2, MITOCHONDRIAL"/>
    <property type="match status" value="1"/>
</dbReference>
<dbReference type="GO" id="GO:0006631">
    <property type="term" value="P:fatty acid metabolic process"/>
    <property type="evidence" value="ECO:0007669"/>
    <property type="project" value="TreeGrafter"/>
</dbReference>
<dbReference type="GO" id="GO:0031956">
    <property type="term" value="F:medium-chain fatty acid-CoA ligase activity"/>
    <property type="evidence" value="ECO:0007669"/>
    <property type="project" value="TreeGrafter"/>
</dbReference>
<proteinExistence type="inferred from homology"/>
<dbReference type="Gene3D" id="3.40.50.12780">
    <property type="entry name" value="N-terminal domain of ligase-like"/>
    <property type="match status" value="1"/>
</dbReference>
<dbReference type="InterPro" id="IPR042099">
    <property type="entry name" value="ANL_N_sf"/>
</dbReference>
<dbReference type="Proteomes" id="UP000254337">
    <property type="component" value="Chromosome"/>
</dbReference>
<protein>
    <submittedName>
        <fullName evidence="4">AMP-binding protein</fullName>
    </submittedName>
</protein>
<comment type="similarity">
    <text evidence="1">Belongs to the ATP-dependent AMP-binding enzyme family.</text>
</comment>
<dbReference type="SUPFAM" id="SSF56801">
    <property type="entry name" value="Acetyl-CoA synthetase-like"/>
    <property type="match status" value="1"/>
</dbReference>
<sequence length="414" mass="46097">MDYLSLIKEQDAEKTALVTETCRYTYGQLARRAQALRDAVGGERACQWIYADTIAEQLIQFLAYAGTNWVPVIAPQTRYGRHDCSQVPPEAACMGVMTSGSSGRPKLWWRTYDSWASFFPAQNGVFGVDKNTVMFCQGSLAFTGNLNMYLGVFSAGGTVIGADGFHPKQWLTMIETYRVNALYMIPAKLFLLMKQMKASGCDADTVTHMISGSQALGKRQAGQLKQVFPMAEIVLYYGSSELNYITYIRDEDMTDDDTLVGRPFAGVHIAMQEDTQEITVSTAGHVLGLSMPYATHDRGYIDDGLLHYLGRSDDICRVNGVSISAYKVERALRECIPDAEGAVVVLRRPHRDELIAYISSSDVWKQDKTRCIAALRRRLLPQEVPDRFIETANLPKNESGKIDKGRLLSMTSSL</sequence>
<evidence type="ECO:0000313" key="5">
    <source>
        <dbReference type="Proteomes" id="UP000254337"/>
    </source>
</evidence>
<name>A0A346B1D8_9FIRM</name>
<dbReference type="OrthoDB" id="9757771at2"/>
<evidence type="ECO:0000256" key="1">
    <source>
        <dbReference type="ARBA" id="ARBA00006432"/>
    </source>
</evidence>
<organism evidence="4 5">
    <name type="scientific">Megasphaera stantonii</name>
    <dbReference type="NCBI Taxonomy" id="2144175"/>
    <lineage>
        <taxon>Bacteria</taxon>
        <taxon>Bacillati</taxon>
        <taxon>Bacillota</taxon>
        <taxon>Negativicutes</taxon>
        <taxon>Veillonellales</taxon>
        <taxon>Veillonellaceae</taxon>
        <taxon>Megasphaera</taxon>
    </lineage>
</organism>
<reference evidence="4 5" key="1">
    <citation type="submission" date="2018-05" db="EMBL/GenBank/DDBJ databases">
        <title>Complete genome sequence of Megasphaera sp. AJH120T, isolated from the ceca of a chicken.</title>
        <authorList>
            <person name="Maki J."/>
            <person name="Looft T."/>
        </authorList>
    </citation>
    <scope>NUCLEOTIDE SEQUENCE [LARGE SCALE GENOMIC DNA]</scope>
    <source>
        <strain evidence="4 5">AJH120</strain>
    </source>
</reference>
<feature type="domain" description="AMP-dependent synthetase/ligase" evidence="3">
    <location>
        <begin position="85"/>
        <end position="275"/>
    </location>
</feature>
<evidence type="ECO:0000256" key="2">
    <source>
        <dbReference type="ARBA" id="ARBA00022598"/>
    </source>
</evidence>
<evidence type="ECO:0000313" key="4">
    <source>
        <dbReference type="EMBL" id="AXL21931.1"/>
    </source>
</evidence>
<dbReference type="AlphaFoldDB" id="A0A346B1D8"/>
<evidence type="ECO:0000259" key="3">
    <source>
        <dbReference type="Pfam" id="PF00501"/>
    </source>
</evidence>
<dbReference type="EMBL" id="CP029462">
    <property type="protein sequence ID" value="AXL21931.1"/>
    <property type="molecule type" value="Genomic_DNA"/>
</dbReference>
<gene>
    <name evidence="4" type="ORF">DKB62_10340</name>
</gene>
<keyword evidence="5" id="KW-1185">Reference proteome</keyword>
<dbReference type="PANTHER" id="PTHR43201">
    <property type="entry name" value="ACYL-COA SYNTHETASE"/>
    <property type="match status" value="1"/>
</dbReference>
<dbReference type="RefSeq" id="WP_107196376.1">
    <property type="nucleotide sequence ID" value="NZ_CP029462.1"/>
</dbReference>
<dbReference type="KEGG" id="meg:DKB62_10340"/>
<dbReference type="InterPro" id="IPR045851">
    <property type="entry name" value="AMP-bd_C_sf"/>
</dbReference>
<dbReference type="Gene3D" id="3.30.300.30">
    <property type="match status" value="1"/>
</dbReference>